<feature type="transmembrane region" description="Helical" evidence="11">
    <location>
        <begin position="166"/>
        <end position="185"/>
    </location>
</feature>
<keyword evidence="6 11" id="KW-0812">Transmembrane</keyword>
<dbReference type="STRING" id="561720.SAMN06275492_12130"/>
<evidence type="ECO:0000256" key="6">
    <source>
        <dbReference type="ARBA" id="ARBA00022692"/>
    </source>
</evidence>
<keyword evidence="8 10" id="KW-0472">Membrane</keyword>
<name>A0A1X7K5J5_9BACT</name>
<dbReference type="GO" id="GO:0005886">
    <property type="term" value="C:plasma membrane"/>
    <property type="evidence" value="ECO:0007669"/>
    <property type="project" value="UniProtKB-SubCell"/>
</dbReference>
<dbReference type="Pfam" id="PF18075">
    <property type="entry name" value="FtsX_ECD"/>
    <property type="match status" value="1"/>
</dbReference>
<evidence type="ECO:0000256" key="1">
    <source>
        <dbReference type="ARBA" id="ARBA00004651"/>
    </source>
</evidence>
<evidence type="ECO:0000256" key="5">
    <source>
        <dbReference type="ARBA" id="ARBA00022618"/>
    </source>
</evidence>
<dbReference type="RefSeq" id="WP_085544934.1">
    <property type="nucleotide sequence ID" value="NZ_FXBB01000021.1"/>
</dbReference>
<reference evidence="15" key="1">
    <citation type="submission" date="2017-04" db="EMBL/GenBank/DDBJ databases">
        <authorList>
            <person name="Varghese N."/>
            <person name="Submissions S."/>
        </authorList>
    </citation>
    <scope>NUCLEOTIDE SEQUENCE [LARGE SCALE GENOMIC DNA]</scope>
    <source>
        <strain evidence="15">USBA 82</strain>
    </source>
</reference>
<dbReference type="PANTHER" id="PTHR47755">
    <property type="entry name" value="CELL DIVISION PROTEIN FTSX"/>
    <property type="match status" value="1"/>
</dbReference>
<proteinExistence type="inferred from homology"/>
<dbReference type="GO" id="GO:0051301">
    <property type="term" value="P:cell division"/>
    <property type="evidence" value="ECO:0007669"/>
    <property type="project" value="UniProtKB-KW"/>
</dbReference>
<keyword evidence="9 10" id="KW-0131">Cell cycle</keyword>
<keyword evidence="5 10" id="KW-0132">Cell division</keyword>
<evidence type="ECO:0000313" key="14">
    <source>
        <dbReference type="EMBL" id="SMG36223.1"/>
    </source>
</evidence>
<dbReference type="InterPro" id="IPR003838">
    <property type="entry name" value="ABC3_permease_C"/>
</dbReference>
<dbReference type="AlphaFoldDB" id="A0A1X7K5J5"/>
<dbReference type="InterPro" id="IPR040690">
    <property type="entry name" value="FtsX_ECD"/>
</dbReference>
<protein>
    <recommendedName>
        <fullName evidence="3 10">Cell division protein FtsX</fullName>
    </recommendedName>
</protein>
<dbReference type="Proteomes" id="UP000193355">
    <property type="component" value="Unassembled WGS sequence"/>
</dbReference>
<dbReference type="PIRSF" id="PIRSF003097">
    <property type="entry name" value="FtsX"/>
    <property type="match status" value="1"/>
</dbReference>
<dbReference type="InterPro" id="IPR004513">
    <property type="entry name" value="FtsX"/>
</dbReference>
<evidence type="ECO:0000256" key="10">
    <source>
        <dbReference type="PIRNR" id="PIRNR003097"/>
    </source>
</evidence>
<gene>
    <name evidence="14" type="ORF">SAMN06275492_12130</name>
</gene>
<sequence>MATFRYAFRDAFRIMKAHWGVSFLTLLTASAVFFLVGGTALFSLNMNQVTSSIEGDLSIQAFIDQEGDAKAVAGAMKSLPWVSSVRLISPDEALLKLKAKLGNQAKAVTLLGKNPLPWTVEIGSNRAQDVPSIVRELLSHGSVDDVVYAGALAERLAKVSATSSKIALAVLLVAVVVSALVLFNTIRIAVYSRKQEISVMLLVGATRLYVVLPFVIQGVFIGLFGSLIAVGVIQVFYGDVIASLSSTMPLLQFIQEGELLYRLYGILIGTGVMVGWICSWMAVSRFIAQALKPW</sequence>
<feature type="transmembrane region" description="Helical" evidence="11">
    <location>
        <begin position="21"/>
        <end position="42"/>
    </location>
</feature>
<keyword evidence="7 11" id="KW-1133">Transmembrane helix</keyword>
<dbReference type="Pfam" id="PF02687">
    <property type="entry name" value="FtsX"/>
    <property type="match status" value="1"/>
</dbReference>
<evidence type="ECO:0000313" key="15">
    <source>
        <dbReference type="Proteomes" id="UP000193355"/>
    </source>
</evidence>
<evidence type="ECO:0000256" key="8">
    <source>
        <dbReference type="ARBA" id="ARBA00023136"/>
    </source>
</evidence>
<evidence type="ECO:0000256" key="11">
    <source>
        <dbReference type="SAM" id="Phobius"/>
    </source>
</evidence>
<feature type="domain" description="FtsX extracellular" evidence="13">
    <location>
        <begin position="59"/>
        <end position="146"/>
    </location>
</feature>
<evidence type="ECO:0000256" key="3">
    <source>
        <dbReference type="ARBA" id="ARBA00021907"/>
    </source>
</evidence>
<keyword evidence="4 10" id="KW-1003">Cell membrane</keyword>
<comment type="subcellular location">
    <subcellularLocation>
        <location evidence="1">Cell membrane</location>
        <topology evidence="1">Multi-pass membrane protein</topology>
    </subcellularLocation>
</comment>
<comment type="similarity">
    <text evidence="2 10">Belongs to the ABC-4 integral membrane protein family. FtsX subfamily.</text>
</comment>
<evidence type="ECO:0000256" key="7">
    <source>
        <dbReference type="ARBA" id="ARBA00022989"/>
    </source>
</evidence>
<dbReference type="PANTHER" id="PTHR47755:SF1">
    <property type="entry name" value="CELL DIVISION PROTEIN FTSX"/>
    <property type="match status" value="1"/>
</dbReference>
<evidence type="ECO:0000256" key="9">
    <source>
        <dbReference type="ARBA" id="ARBA00023306"/>
    </source>
</evidence>
<dbReference type="Gene3D" id="3.30.70.3040">
    <property type="match status" value="1"/>
</dbReference>
<feature type="transmembrane region" description="Helical" evidence="11">
    <location>
        <begin position="263"/>
        <end position="288"/>
    </location>
</feature>
<evidence type="ECO:0000256" key="4">
    <source>
        <dbReference type="ARBA" id="ARBA00022475"/>
    </source>
</evidence>
<organism evidence="14 15">
    <name type="scientific">Dethiosulfovibrio salsuginis</name>
    <dbReference type="NCBI Taxonomy" id="561720"/>
    <lineage>
        <taxon>Bacteria</taxon>
        <taxon>Thermotogati</taxon>
        <taxon>Synergistota</taxon>
        <taxon>Synergistia</taxon>
        <taxon>Synergistales</taxon>
        <taxon>Dethiosulfovibrionaceae</taxon>
        <taxon>Dethiosulfovibrio</taxon>
    </lineage>
</organism>
<dbReference type="EMBL" id="FXBB01000021">
    <property type="protein sequence ID" value="SMG36223.1"/>
    <property type="molecule type" value="Genomic_DNA"/>
</dbReference>
<feature type="domain" description="ABC3 transporter permease C-terminal" evidence="12">
    <location>
        <begin position="169"/>
        <end position="287"/>
    </location>
</feature>
<evidence type="ECO:0000259" key="12">
    <source>
        <dbReference type="Pfam" id="PF02687"/>
    </source>
</evidence>
<evidence type="ECO:0000259" key="13">
    <source>
        <dbReference type="Pfam" id="PF18075"/>
    </source>
</evidence>
<dbReference type="OrthoDB" id="9812531at2"/>
<accession>A0A1X7K5J5</accession>
<evidence type="ECO:0000256" key="2">
    <source>
        <dbReference type="ARBA" id="ARBA00007379"/>
    </source>
</evidence>
<keyword evidence="15" id="KW-1185">Reference proteome</keyword>